<sequence length="2144" mass="227418">MNERSSSPEIDVVGSGDHSEMFNSRSGRLYLESTNWAHRRNPSRSANENGANRLAANTNNERNQSETVNLRVRNMGFITVKKEPESEDDNEGGYSLSSLLEECDFDKTSRRRALKSPTSLALSKPKPMESAKPAPFSQGRPRQSLENVISSLKSARAMSDNKPAPISRPVVMRPQIVSAPTPVFSSPGTNGPQIVDVRSLASVARPPIKQPVPIRGMLPAQYQISMGSALNAGHPRRCAANSATSVPNSNTPVSTTAQTTVIPSTKPVNIRFVLPANVPFSTEQFQQVLQATLASVASSTKVIEPNQLQQAIQAALTSVTKSTVAFNPEQLQEAIKSSLAAAGTDSAPISQVKMATLSPTAVYLPRGTQRQPQTIAPKPPPLPQKPTVMRVETSYGSNDPPSVVSLPPASVASAVAVTQASNNSLPVERNLSDNQSSSESISMSTNLSTARDALIKALQKNRVLNSPASCTISPPSASLASSAVTSASAETESFDFDSYSPPSSPVAPVSVSSTDETGQAVSCSNSSLTGSTPLTTSVATPLTTTVATPLTTTVTTPLTTTVATPLTTTVANSSNTDALDSQKVSTLPQGNQLNTSTSFSGRAPELSNRHDSITPMNVNPTAKIATSSKAENVNGPNPLLVPSAAPMAASNTTSVNLQISLPVNITPEPVSISNVKKPAGKGNKPAPTGCGCCSNCKNMPVPDKDTYDCNHKGCGAEYTTLRGLRTHHYYHPTHKPLFPVEKAANSVEYFLPSELANCHRSARLRELLKHLTNEELKEIFLPRVAKTFSLFELLEMKSVRANTARGQVSVSAFKMYSEFERFRKEVENRLMELIMLPQGKGGFVTEKKKEARKDAPAVNTAKSDTKPESSPKQPPTVSDLSSSNSSVTKKKAETIVIDDTKGKQSTVAATTESLKNGISAVKPSPSQEDSSSGIFPNVYEGEKTTKGPTPVEEKLDASASESGEKKLADKESKQSDTLAQSAKEGSEAANSAKLSDEKSSNQQLESERVTQTKSSFTVTKDSTSEPMETGELQRKEVNTAEKEKQKSPLTDVIMVDAEEKIEPVNKESDLLLMREGKETTSQDPSDGKIGSKTPVCNADENKLKVSTENEKQSAVSSGVEKSQGLSEKQVICVEEEHKGATTAVGKQSVVAEKEKSMQAENDKAVNTVKGLGNNSNSGSNLCKTKDVTVVESTEKNMAGSGNRKAPQVSLTTDKDSKDHSVKEKVVEEGCKEIDSGGKETSKVSKANQESNESNEQFTSLTQSQEPSEKGTEEEKQGSSCTVPSNADLTDSSTSNMQTEASDTPLRSELKRRLIAYSIDEDEGINENNLLEFGLPFAVKWGKVIKKIETVEARKIARRENYTDQDMRQFIYGKPKDAANVVVSADCHAHPSFYRAYVMPALLDKHIDDFGLFGRKILSGLNLSRKKYVDVLRSSIGPELAKIVGINIFPTFKRIMDTWEMVKDLPPGGTVKTPLVLIPRPEDGRDVPDDEDEPAPTTAVVCRTATNVQNVVTRVNDTFKRLGPTGNELNGNNKRPRLDTSDAPKDTTETSKAQNDSSARIVPQPNVTEKGQKPDSTDSTSTGKEQQSDSKNQPAESNKGQNGQSASEKPATEKGSGDSGRGSSSSTVASQKEPAASTTSGATASSSQSKPSTTSSPPLIIPKKATIYTSETSKAGGSPLPLSSAKGSPLYLVPVEKLAPKLVEQFLNQAKGDGVKTRSSSSAKKPKQAKQGSQVFVLIPPSNPSGSPTIQTLTSEEQLEGSGDKKPLLLLPADKVPKTMASQSPTVRRKMLITVMSSRENTSTAQSAAKQSMTTTSASSAGDQQRPDSAVQSITSPIMSTQESDSNTGTTATEPSKEVTTDVSHPDGKSPDTSVKSLVSVVNNTSALGSSAKDSSGEDTTGHPSSVPDVVNESEGKSSEDAEPELKESTESTESAASSSGDTNTPTDPCGKTQAGGKSVSADSMGSEDTGGLDFLGSSLLPSDMALDHLLKDMTGNGSGGEASAMSPLDISEVISSFGELPDESSATVTDDAVTTTVQGAACDSDTETRSSSQGSTVGDDNNLATRRQSPRRGPSATKLTPVSSLAETSSPNTSEASDNEDGSPPRKRRKTPTRSSVRSSTQVTFVPDKDVAGKALTSKPKARK</sequence>
<feature type="compositionally biased region" description="Low complexity" evidence="2">
    <location>
        <begin position="493"/>
        <end position="513"/>
    </location>
</feature>
<feature type="compositionally biased region" description="Polar residues" evidence="2">
    <location>
        <begin position="1743"/>
        <end position="1755"/>
    </location>
</feature>
<feature type="region of interest" description="Disordered" evidence="2">
    <location>
        <begin position="1066"/>
        <end position="1126"/>
    </location>
</feature>
<evidence type="ECO:0000256" key="2">
    <source>
        <dbReference type="SAM" id="MobiDB-lite"/>
    </source>
</evidence>
<feature type="region of interest" description="Disordered" evidence="2">
    <location>
        <begin position="917"/>
        <end position="1051"/>
    </location>
</feature>
<feature type="compositionally biased region" description="Basic and acidic residues" evidence="2">
    <location>
        <begin position="1266"/>
        <end position="1276"/>
    </location>
</feature>
<feature type="compositionally biased region" description="Polar residues" evidence="2">
    <location>
        <begin position="432"/>
        <end position="444"/>
    </location>
</feature>
<feature type="compositionally biased region" description="Low complexity" evidence="2">
    <location>
        <begin position="1170"/>
        <end position="1181"/>
    </location>
</feature>
<keyword evidence="1" id="KW-0479">Metal-binding</keyword>
<feature type="compositionally biased region" description="Polar residues" evidence="2">
    <location>
        <begin position="1794"/>
        <end position="1822"/>
    </location>
</feature>
<feature type="region of interest" description="Disordered" evidence="2">
    <location>
        <begin position="493"/>
        <end position="532"/>
    </location>
</feature>
<feature type="compositionally biased region" description="Basic and acidic residues" evidence="2">
    <location>
        <begin position="1212"/>
        <end position="1242"/>
    </location>
</feature>
<feature type="compositionally biased region" description="Polar residues" evidence="2">
    <location>
        <begin position="514"/>
        <end position="523"/>
    </location>
</feature>
<feature type="compositionally biased region" description="Polar residues" evidence="2">
    <location>
        <begin position="1870"/>
        <end position="1903"/>
    </location>
</feature>
<feature type="compositionally biased region" description="Low complexity" evidence="2">
    <location>
        <begin position="2026"/>
        <end position="2037"/>
    </location>
</feature>
<feature type="compositionally biased region" description="Basic and acidic residues" evidence="2">
    <location>
        <begin position="994"/>
        <end position="1010"/>
    </location>
</feature>
<feature type="region of interest" description="Disordered" evidence="2">
    <location>
        <begin position="425"/>
        <end position="444"/>
    </location>
</feature>
<feature type="region of interest" description="Disordered" evidence="2">
    <location>
        <begin position="107"/>
        <end position="144"/>
    </location>
</feature>
<feature type="region of interest" description="Disordered" evidence="2">
    <location>
        <begin position="1152"/>
        <end position="1305"/>
    </location>
</feature>
<evidence type="ECO:0000313" key="5">
    <source>
        <dbReference type="Proteomes" id="UP001159405"/>
    </source>
</evidence>
<feature type="region of interest" description="Disordered" evidence="2">
    <location>
        <begin position="1472"/>
        <end position="1496"/>
    </location>
</feature>
<accession>A0ABN8QUR4</accession>
<feature type="compositionally biased region" description="Polar residues" evidence="2">
    <location>
        <begin position="1011"/>
        <end position="1026"/>
    </location>
</feature>
<proteinExistence type="predicted"/>
<feature type="compositionally biased region" description="Low complexity" evidence="2">
    <location>
        <begin position="1633"/>
        <end position="1657"/>
    </location>
</feature>
<feature type="compositionally biased region" description="Polar residues" evidence="2">
    <location>
        <begin position="1277"/>
        <end position="1301"/>
    </location>
</feature>
<feature type="compositionally biased region" description="Polar residues" evidence="2">
    <location>
        <begin position="1112"/>
        <end position="1126"/>
    </location>
</feature>
<feature type="region of interest" description="Disordered" evidence="2">
    <location>
        <begin position="2015"/>
        <end position="2144"/>
    </location>
</feature>
<name>A0ABN8QUR4_9CNID</name>
<feature type="compositionally biased region" description="Polar residues" evidence="2">
    <location>
        <begin position="1829"/>
        <end position="1853"/>
    </location>
</feature>
<feature type="compositionally biased region" description="Polar residues" evidence="2">
    <location>
        <begin position="43"/>
        <end position="65"/>
    </location>
</feature>
<protein>
    <recommendedName>
        <fullName evidence="3">C2H2-type domain-containing protein</fullName>
    </recommendedName>
</protein>
<keyword evidence="1" id="KW-0862">Zinc</keyword>
<feature type="compositionally biased region" description="Polar residues" evidence="2">
    <location>
        <begin position="2077"/>
        <end position="2096"/>
    </location>
</feature>
<feature type="region of interest" description="Disordered" evidence="2">
    <location>
        <begin position="1516"/>
        <end position="1686"/>
    </location>
</feature>
<dbReference type="Proteomes" id="UP001159405">
    <property type="component" value="Unassembled WGS sequence"/>
</dbReference>
<feature type="region of interest" description="Disordered" evidence="2">
    <location>
        <begin position="845"/>
        <end position="890"/>
    </location>
</feature>
<evidence type="ECO:0000313" key="4">
    <source>
        <dbReference type="EMBL" id="CAH3169847.1"/>
    </source>
</evidence>
<dbReference type="PROSITE" id="PS50157">
    <property type="entry name" value="ZINC_FINGER_C2H2_2"/>
    <property type="match status" value="1"/>
</dbReference>
<feature type="compositionally biased region" description="Polar residues" evidence="2">
    <location>
        <begin position="21"/>
        <end position="36"/>
    </location>
</feature>
<feature type="compositionally biased region" description="Low complexity" evidence="2">
    <location>
        <begin position="1718"/>
        <end position="1733"/>
    </location>
</feature>
<feature type="domain" description="C2H2-type" evidence="3">
    <location>
        <begin position="707"/>
        <end position="736"/>
    </location>
</feature>
<feature type="region of interest" description="Disordered" evidence="2">
    <location>
        <begin position="587"/>
        <end position="617"/>
    </location>
</feature>
<feature type="compositionally biased region" description="Basic and acidic residues" evidence="2">
    <location>
        <begin position="1099"/>
        <end position="1111"/>
    </location>
</feature>
<evidence type="ECO:0000259" key="3">
    <source>
        <dbReference type="PROSITE" id="PS50157"/>
    </source>
</evidence>
<feature type="compositionally biased region" description="Polar residues" evidence="2">
    <location>
        <begin position="587"/>
        <end position="600"/>
    </location>
</feature>
<feature type="compositionally biased region" description="Basic and acidic residues" evidence="2">
    <location>
        <begin position="1152"/>
        <end position="1163"/>
    </location>
</feature>
<dbReference type="InterPro" id="IPR013087">
    <property type="entry name" value="Znf_C2H2_type"/>
</dbReference>
<feature type="compositionally biased region" description="Basic and acidic residues" evidence="2">
    <location>
        <begin position="940"/>
        <end position="974"/>
    </location>
</feature>
<evidence type="ECO:0000256" key="1">
    <source>
        <dbReference type="PROSITE-ProRule" id="PRU00042"/>
    </source>
</evidence>
<organism evidence="4 5">
    <name type="scientific">Porites lobata</name>
    <dbReference type="NCBI Taxonomy" id="104759"/>
    <lineage>
        <taxon>Eukaryota</taxon>
        <taxon>Metazoa</taxon>
        <taxon>Cnidaria</taxon>
        <taxon>Anthozoa</taxon>
        <taxon>Hexacorallia</taxon>
        <taxon>Scleractinia</taxon>
        <taxon>Fungiina</taxon>
        <taxon>Poritidae</taxon>
        <taxon>Porites</taxon>
    </lineage>
</organism>
<reference evidence="4 5" key="1">
    <citation type="submission" date="2022-05" db="EMBL/GenBank/DDBJ databases">
        <authorList>
            <consortium name="Genoscope - CEA"/>
            <person name="William W."/>
        </authorList>
    </citation>
    <scope>NUCLEOTIDE SEQUENCE [LARGE SCALE GENOMIC DNA]</scope>
</reference>
<feature type="compositionally biased region" description="Basic and acidic residues" evidence="2">
    <location>
        <begin position="845"/>
        <end position="855"/>
    </location>
</feature>
<feature type="compositionally biased region" description="Basic and acidic residues" evidence="2">
    <location>
        <begin position="1183"/>
        <end position="1194"/>
    </location>
</feature>
<feature type="compositionally biased region" description="Basic and acidic residues" evidence="2">
    <location>
        <begin position="1854"/>
        <end position="1869"/>
    </location>
</feature>
<feature type="compositionally biased region" description="Basic and acidic residues" evidence="2">
    <location>
        <begin position="1031"/>
        <end position="1046"/>
    </location>
</feature>
<feature type="region of interest" description="Disordered" evidence="2">
    <location>
        <begin position="1"/>
        <end position="65"/>
    </location>
</feature>
<feature type="compositionally biased region" description="Polar residues" evidence="2">
    <location>
        <begin position="924"/>
        <end position="934"/>
    </location>
</feature>
<dbReference type="EMBL" id="CALNXK010000152">
    <property type="protein sequence ID" value="CAH3169847.1"/>
    <property type="molecule type" value="Genomic_DNA"/>
</dbReference>
<feature type="compositionally biased region" description="Basic and acidic residues" evidence="2">
    <location>
        <begin position="1535"/>
        <end position="1548"/>
    </location>
</feature>
<feature type="compositionally biased region" description="Polar residues" evidence="2">
    <location>
        <begin position="2049"/>
        <end position="2067"/>
    </location>
</feature>
<gene>
    <name evidence="4" type="ORF">PLOB_00010340</name>
</gene>
<feature type="compositionally biased region" description="Basic and acidic residues" evidence="2">
    <location>
        <begin position="1066"/>
        <end position="1080"/>
    </location>
</feature>
<feature type="compositionally biased region" description="Polar residues" evidence="2">
    <location>
        <begin position="1576"/>
        <end position="1606"/>
    </location>
</feature>
<keyword evidence="1" id="KW-0863">Zinc-finger</keyword>
<feature type="compositionally biased region" description="Polar residues" evidence="2">
    <location>
        <begin position="1243"/>
        <end position="1265"/>
    </location>
</feature>
<comment type="caution">
    <text evidence="4">The sequence shown here is derived from an EMBL/GenBank/DDBJ whole genome shotgun (WGS) entry which is preliminary data.</text>
</comment>
<feature type="compositionally biased region" description="Basic and acidic residues" evidence="2">
    <location>
        <begin position="1913"/>
        <end position="1929"/>
    </location>
</feature>
<dbReference type="PROSITE" id="PS00028">
    <property type="entry name" value="ZINC_FINGER_C2H2_1"/>
    <property type="match status" value="1"/>
</dbReference>
<keyword evidence="5" id="KW-1185">Reference proteome</keyword>
<feature type="region of interest" description="Disordered" evidence="2">
    <location>
        <begin position="1710"/>
        <end position="1979"/>
    </location>
</feature>